<sequence length="207" mass="23488">RNYVNSSGNIKKTGSEPKFSDVSVITLSLSAECLSIDSENLLFKKLTSEYSDHFPDLIERSRYNRRRRHLVDYIEIVRKSLVNQLVPYEDTFVLDSMPLEVCKLARAKRSTICSENYSTAPNWGYCASHSTYFYGYKLHGVCSINGVVTSVDISKASVADVRYLQDLKYQYSDCLVLGDKGYLYEHYSEMPMLACGPGIAIRSLNLI</sequence>
<protein>
    <recommendedName>
        <fullName evidence="1">Transposase IS4-like domain-containing protein</fullName>
    </recommendedName>
</protein>
<reference evidence="2" key="1">
    <citation type="journal article" date="2014" name="Front. Microbiol.">
        <title>High frequency of phylogenetically diverse reductive dehalogenase-homologous genes in deep subseafloor sedimentary metagenomes.</title>
        <authorList>
            <person name="Kawai M."/>
            <person name="Futagami T."/>
            <person name="Toyoda A."/>
            <person name="Takaki Y."/>
            <person name="Nishi S."/>
            <person name="Hori S."/>
            <person name="Arai W."/>
            <person name="Tsubouchi T."/>
            <person name="Morono Y."/>
            <person name="Uchiyama I."/>
            <person name="Ito T."/>
            <person name="Fujiyama A."/>
            <person name="Inagaki F."/>
            <person name="Takami H."/>
        </authorList>
    </citation>
    <scope>NUCLEOTIDE SEQUENCE</scope>
    <source>
        <strain evidence="2">Expedition CK06-06</strain>
    </source>
</reference>
<evidence type="ECO:0000259" key="1">
    <source>
        <dbReference type="Pfam" id="PF01609"/>
    </source>
</evidence>
<dbReference type="AlphaFoldDB" id="X1M126"/>
<dbReference type="NCBIfam" id="NF033520">
    <property type="entry name" value="transpos_IS982"/>
    <property type="match status" value="1"/>
</dbReference>
<dbReference type="EMBL" id="BARV01016293">
    <property type="protein sequence ID" value="GAI25282.1"/>
    <property type="molecule type" value="Genomic_DNA"/>
</dbReference>
<proteinExistence type="predicted"/>
<dbReference type="GO" id="GO:0004803">
    <property type="term" value="F:transposase activity"/>
    <property type="evidence" value="ECO:0007669"/>
    <property type="project" value="InterPro"/>
</dbReference>
<dbReference type="GO" id="GO:0006313">
    <property type="term" value="P:DNA transposition"/>
    <property type="evidence" value="ECO:0007669"/>
    <property type="project" value="InterPro"/>
</dbReference>
<dbReference type="GO" id="GO:0003677">
    <property type="term" value="F:DNA binding"/>
    <property type="evidence" value="ECO:0007669"/>
    <property type="project" value="InterPro"/>
</dbReference>
<feature type="non-terminal residue" evidence="2">
    <location>
        <position position="1"/>
    </location>
</feature>
<gene>
    <name evidence="2" type="ORF">S06H3_27986</name>
</gene>
<dbReference type="InterPro" id="IPR002559">
    <property type="entry name" value="Transposase_11"/>
</dbReference>
<organism evidence="2">
    <name type="scientific">marine sediment metagenome</name>
    <dbReference type="NCBI Taxonomy" id="412755"/>
    <lineage>
        <taxon>unclassified sequences</taxon>
        <taxon>metagenomes</taxon>
        <taxon>ecological metagenomes</taxon>
    </lineage>
</organism>
<feature type="domain" description="Transposase IS4-like" evidence="1">
    <location>
        <begin position="91"/>
        <end position="189"/>
    </location>
</feature>
<accession>X1M126</accession>
<comment type="caution">
    <text evidence="2">The sequence shown here is derived from an EMBL/GenBank/DDBJ whole genome shotgun (WGS) entry which is preliminary data.</text>
</comment>
<dbReference type="Pfam" id="PF01609">
    <property type="entry name" value="DDE_Tnp_1"/>
    <property type="match status" value="1"/>
</dbReference>
<name>X1M126_9ZZZZ</name>
<evidence type="ECO:0000313" key="2">
    <source>
        <dbReference type="EMBL" id="GAI25282.1"/>
    </source>
</evidence>